<dbReference type="InterPro" id="IPR000291">
    <property type="entry name" value="D-Ala_lig_Van_CS"/>
</dbReference>
<evidence type="ECO:0000256" key="2">
    <source>
        <dbReference type="ARBA" id="ARBA00004496"/>
    </source>
</evidence>
<evidence type="ECO:0000256" key="12">
    <source>
        <dbReference type="ARBA" id="ARBA00023316"/>
    </source>
</evidence>
<keyword evidence="8 17" id="KW-0547">Nucleotide-binding</keyword>
<evidence type="ECO:0000313" key="20">
    <source>
        <dbReference type="Proteomes" id="UP000824014"/>
    </source>
</evidence>
<proteinExistence type="inferred from homology"/>
<dbReference type="PANTHER" id="PTHR23132">
    <property type="entry name" value="D-ALANINE--D-ALANINE LIGASE"/>
    <property type="match status" value="1"/>
</dbReference>
<dbReference type="SUPFAM" id="SSF52440">
    <property type="entry name" value="PreATP-grasp domain"/>
    <property type="match status" value="1"/>
</dbReference>
<evidence type="ECO:0000256" key="6">
    <source>
        <dbReference type="ARBA" id="ARBA00022598"/>
    </source>
</evidence>
<comment type="cofactor">
    <cofactor evidence="16">
        <name>Mg(2+)</name>
        <dbReference type="ChEBI" id="CHEBI:18420"/>
    </cofactor>
    <cofactor evidence="16">
        <name>Mn(2+)</name>
        <dbReference type="ChEBI" id="CHEBI:29035"/>
    </cofactor>
    <text evidence="16">Binds 2 magnesium or manganese ions per subunit.</text>
</comment>
<evidence type="ECO:0000259" key="18">
    <source>
        <dbReference type="PROSITE" id="PS50975"/>
    </source>
</evidence>
<feature type="binding site" evidence="16">
    <location>
        <position position="291"/>
    </location>
    <ligand>
        <name>Mg(2+)</name>
        <dbReference type="ChEBI" id="CHEBI:18420"/>
        <label>1</label>
    </ligand>
</feature>
<evidence type="ECO:0000256" key="1">
    <source>
        <dbReference type="ARBA" id="ARBA00001936"/>
    </source>
</evidence>
<dbReference type="InterPro" id="IPR005905">
    <property type="entry name" value="D_ala_D_ala"/>
</dbReference>
<dbReference type="InterPro" id="IPR013815">
    <property type="entry name" value="ATP_grasp_subdomain_1"/>
</dbReference>
<evidence type="ECO:0000256" key="13">
    <source>
        <dbReference type="ARBA" id="ARBA00047614"/>
    </source>
</evidence>
<evidence type="ECO:0000256" key="17">
    <source>
        <dbReference type="PROSITE-ProRule" id="PRU00409"/>
    </source>
</evidence>
<dbReference type="AlphaFoldDB" id="A0A9D2IKX6"/>
<comment type="caution">
    <text evidence="19">The sequence shown here is derived from an EMBL/GenBank/DDBJ whole genome shotgun (WGS) entry which is preliminary data.</text>
</comment>
<evidence type="ECO:0000256" key="3">
    <source>
        <dbReference type="ARBA" id="ARBA00010871"/>
    </source>
</evidence>
<dbReference type="InterPro" id="IPR011761">
    <property type="entry name" value="ATP-grasp"/>
</dbReference>
<keyword evidence="16" id="KW-0460">Magnesium</keyword>
<keyword evidence="10 14" id="KW-0133">Cell shape</keyword>
<feature type="active site" evidence="15">
    <location>
        <position position="16"/>
    </location>
</feature>
<comment type="catalytic activity">
    <reaction evidence="13 14">
        <text>2 D-alanine + ATP = D-alanyl-D-alanine + ADP + phosphate + H(+)</text>
        <dbReference type="Rhea" id="RHEA:11224"/>
        <dbReference type="ChEBI" id="CHEBI:15378"/>
        <dbReference type="ChEBI" id="CHEBI:30616"/>
        <dbReference type="ChEBI" id="CHEBI:43474"/>
        <dbReference type="ChEBI" id="CHEBI:57416"/>
        <dbReference type="ChEBI" id="CHEBI:57822"/>
        <dbReference type="ChEBI" id="CHEBI:456216"/>
        <dbReference type="EC" id="6.3.2.4"/>
    </reaction>
</comment>
<dbReference type="PANTHER" id="PTHR23132:SF23">
    <property type="entry name" value="D-ALANINE--D-ALANINE LIGASE B"/>
    <property type="match status" value="1"/>
</dbReference>
<dbReference type="NCBIfam" id="NF002378">
    <property type="entry name" value="PRK01372.1"/>
    <property type="match status" value="1"/>
</dbReference>
<dbReference type="SUPFAM" id="SSF56059">
    <property type="entry name" value="Glutathione synthetase ATP-binding domain-like"/>
    <property type="match status" value="1"/>
</dbReference>
<name>A0A9D2IKX6_9BACT</name>
<evidence type="ECO:0000313" key="19">
    <source>
        <dbReference type="EMBL" id="HIZ14729.1"/>
    </source>
</evidence>
<keyword evidence="16" id="KW-0464">Manganese</keyword>
<keyword evidence="9 17" id="KW-0067">ATP-binding</keyword>
<sequence>MKKLNVALMAGGNSSEREIALNSAKMVYEAFDKAKYNVFIVDVHGRQWLCDGAGGRKVEVDKTDFSLHLGEDRLAFDYAFIMIHGTPGEDGKLQGYLEMMGIPYSTCDSVSSVETFDKTLCKRVVAEVEDLCLAREVLIRRGQHPDWQAIVDRLGLPLFVKPNASGSSCGVTKVKEAARLEEAVEKAFTESDAVLVEEFIAGREFGCGVLLTAEGAQALPVTEIVAHNEFFDYEAKYTAGKSDEITPAPIPAETADRIRRAAVRAAEACHCRGLVRVDFLLTPDDRIYMIEINSVPGMSSGSIVPKQLAAAGMKLSDVLDTIIADTLCRH</sequence>
<dbReference type="PROSITE" id="PS00843">
    <property type="entry name" value="DALA_DALA_LIGASE_1"/>
    <property type="match status" value="1"/>
</dbReference>
<dbReference type="GO" id="GO:0005524">
    <property type="term" value="F:ATP binding"/>
    <property type="evidence" value="ECO:0007669"/>
    <property type="project" value="UniProtKB-UniRule"/>
</dbReference>
<evidence type="ECO:0000256" key="11">
    <source>
        <dbReference type="ARBA" id="ARBA00022984"/>
    </source>
</evidence>
<dbReference type="NCBIfam" id="TIGR01205">
    <property type="entry name" value="D_ala_D_alaTIGR"/>
    <property type="match status" value="1"/>
</dbReference>
<dbReference type="InterPro" id="IPR016185">
    <property type="entry name" value="PreATP-grasp_dom_sf"/>
</dbReference>
<dbReference type="GO" id="GO:0008360">
    <property type="term" value="P:regulation of cell shape"/>
    <property type="evidence" value="ECO:0007669"/>
    <property type="project" value="UniProtKB-KW"/>
</dbReference>
<organism evidence="19 20">
    <name type="scientific">Candidatus Tidjanibacter faecipullorum</name>
    <dbReference type="NCBI Taxonomy" id="2838766"/>
    <lineage>
        <taxon>Bacteria</taxon>
        <taxon>Pseudomonadati</taxon>
        <taxon>Bacteroidota</taxon>
        <taxon>Bacteroidia</taxon>
        <taxon>Bacteroidales</taxon>
        <taxon>Rikenellaceae</taxon>
        <taxon>Tidjanibacter</taxon>
    </lineage>
</organism>
<dbReference type="GO" id="GO:0071555">
    <property type="term" value="P:cell wall organization"/>
    <property type="evidence" value="ECO:0007669"/>
    <property type="project" value="UniProtKB-KW"/>
</dbReference>
<comment type="pathway">
    <text evidence="14">Cell wall biogenesis; peptidoglycan biosynthesis.</text>
</comment>
<keyword evidence="5 14" id="KW-0963">Cytoplasm</keyword>
<reference evidence="19" key="1">
    <citation type="journal article" date="2021" name="PeerJ">
        <title>Extensive microbial diversity within the chicken gut microbiome revealed by metagenomics and culture.</title>
        <authorList>
            <person name="Gilroy R."/>
            <person name="Ravi A."/>
            <person name="Getino M."/>
            <person name="Pursley I."/>
            <person name="Horton D.L."/>
            <person name="Alikhan N.F."/>
            <person name="Baker D."/>
            <person name="Gharbi K."/>
            <person name="Hall N."/>
            <person name="Watson M."/>
            <person name="Adriaenssens E.M."/>
            <person name="Foster-Nyarko E."/>
            <person name="Jarju S."/>
            <person name="Secka A."/>
            <person name="Antonio M."/>
            <person name="Oren A."/>
            <person name="Chaudhuri R.R."/>
            <person name="La Ragione R."/>
            <person name="Hildebrand F."/>
            <person name="Pallen M.J."/>
        </authorList>
    </citation>
    <scope>NUCLEOTIDE SEQUENCE</scope>
    <source>
        <strain evidence="19">ChiHjej11B10-19426</strain>
    </source>
</reference>
<dbReference type="GO" id="GO:0046872">
    <property type="term" value="F:metal ion binding"/>
    <property type="evidence" value="ECO:0007669"/>
    <property type="project" value="UniProtKB-KW"/>
</dbReference>
<dbReference type="NCBIfam" id="NF002527">
    <property type="entry name" value="PRK01966.1-3"/>
    <property type="match status" value="1"/>
</dbReference>
<dbReference type="GO" id="GO:0008716">
    <property type="term" value="F:D-alanine-D-alanine ligase activity"/>
    <property type="evidence" value="ECO:0007669"/>
    <property type="project" value="UniProtKB-UniRule"/>
</dbReference>
<dbReference type="Gene3D" id="3.40.50.20">
    <property type="match status" value="1"/>
</dbReference>
<evidence type="ECO:0000256" key="16">
    <source>
        <dbReference type="PIRSR" id="PIRSR039102-3"/>
    </source>
</evidence>
<evidence type="ECO:0000256" key="4">
    <source>
        <dbReference type="ARBA" id="ARBA00012216"/>
    </source>
</evidence>
<feature type="active site" evidence="15">
    <location>
        <position position="302"/>
    </location>
</feature>
<keyword evidence="12 14" id="KW-0961">Cell wall biogenesis/degradation</keyword>
<keyword evidence="6 14" id="KW-0436">Ligase</keyword>
<feature type="binding site" evidence="16">
    <location>
        <position position="293"/>
    </location>
    <ligand>
        <name>Mg(2+)</name>
        <dbReference type="ChEBI" id="CHEBI:18420"/>
        <label>2</label>
    </ligand>
</feature>
<comment type="similarity">
    <text evidence="3 14">Belongs to the D-alanine--D-alanine ligase family.</text>
</comment>
<keyword evidence="7 16" id="KW-0479">Metal-binding</keyword>
<dbReference type="GO" id="GO:0009252">
    <property type="term" value="P:peptidoglycan biosynthetic process"/>
    <property type="evidence" value="ECO:0007669"/>
    <property type="project" value="UniProtKB-UniRule"/>
</dbReference>
<protein>
    <recommendedName>
        <fullName evidence="4 14">D-alanine--D-alanine ligase</fullName>
        <ecNumber evidence="4 14">6.3.2.4</ecNumber>
    </recommendedName>
    <alternativeName>
        <fullName evidence="14">D-Ala-D-Ala ligase</fullName>
    </alternativeName>
    <alternativeName>
        <fullName evidence="14">D-alanylalanine synthetase</fullName>
    </alternativeName>
</protein>
<evidence type="ECO:0000256" key="8">
    <source>
        <dbReference type="ARBA" id="ARBA00022741"/>
    </source>
</evidence>
<dbReference type="HAMAP" id="MF_00047">
    <property type="entry name" value="Dala_Dala_lig"/>
    <property type="match status" value="1"/>
</dbReference>
<evidence type="ECO:0000256" key="10">
    <source>
        <dbReference type="ARBA" id="ARBA00022960"/>
    </source>
</evidence>
<keyword evidence="11 14" id="KW-0573">Peptidoglycan synthesis</keyword>
<accession>A0A9D2IKX6</accession>
<evidence type="ECO:0000256" key="5">
    <source>
        <dbReference type="ARBA" id="ARBA00022490"/>
    </source>
</evidence>
<dbReference type="EC" id="6.3.2.4" evidence="4 14"/>
<dbReference type="Pfam" id="PF07478">
    <property type="entry name" value="Dala_Dala_lig_C"/>
    <property type="match status" value="1"/>
</dbReference>
<dbReference type="InterPro" id="IPR011127">
    <property type="entry name" value="Dala_Dala_lig_N"/>
</dbReference>
<dbReference type="Gene3D" id="3.30.470.20">
    <property type="entry name" value="ATP-grasp fold, B domain"/>
    <property type="match status" value="1"/>
</dbReference>
<feature type="binding site" evidence="16">
    <location>
        <position position="278"/>
    </location>
    <ligand>
        <name>Mg(2+)</name>
        <dbReference type="ChEBI" id="CHEBI:18420"/>
        <label>1</label>
    </ligand>
</feature>
<dbReference type="Gene3D" id="3.30.1490.20">
    <property type="entry name" value="ATP-grasp fold, A domain"/>
    <property type="match status" value="1"/>
</dbReference>
<comment type="cofactor">
    <cofactor evidence="1">
        <name>Mn(2+)</name>
        <dbReference type="ChEBI" id="CHEBI:29035"/>
    </cofactor>
</comment>
<reference evidence="19" key="2">
    <citation type="submission" date="2021-04" db="EMBL/GenBank/DDBJ databases">
        <authorList>
            <person name="Gilroy R."/>
        </authorList>
    </citation>
    <scope>NUCLEOTIDE SEQUENCE</scope>
    <source>
        <strain evidence="19">ChiHjej11B10-19426</strain>
    </source>
</reference>
<evidence type="ECO:0000256" key="9">
    <source>
        <dbReference type="ARBA" id="ARBA00022840"/>
    </source>
</evidence>
<dbReference type="GO" id="GO:0005737">
    <property type="term" value="C:cytoplasm"/>
    <property type="evidence" value="ECO:0007669"/>
    <property type="project" value="UniProtKB-SubCell"/>
</dbReference>
<dbReference type="EMBL" id="DXCC01000005">
    <property type="protein sequence ID" value="HIZ14729.1"/>
    <property type="molecule type" value="Genomic_DNA"/>
</dbReference>
<dbReference type="InterPro" id="IPR011095">
    <property type="entry name" value="Dala_Dala_lig_C"/>
</dbReference>
<feature type="domain" description="ATP-grasp" evidence="18">
    <location>
        <begin position="123"/>
        <end position="324"/>
    </location>
</feature>
<dbReference type="Pfam" id="PF01820">
    <property type="entry name" value="Dala_Dala_lig_N"/>
    <property type="match status" value="1"/>
</dbReference>
<dbReference type="PROSITE" id="PS50975">
    <property type="entry name" value="ATP_GRASP"/>
    <property type="match status" value="1"/>
</dbReference>
<feature type="active site" evidence="15">
    <location>
        <position position="167"/>
    </location>
</feature>
<comment type="function">
    <text evidence="14">Cell wall formation.</text>
</comment>
<dbReference type="Proteomes" id="UP000824014">
    <property type="component" value="Unassembled WGS sequence"/>
</dbReference>
<feature type="binding site" evidence="16">
    <location>
        <position position="291"/>
    </location>
    <ligand>
        <name>Mg(2+)</name>
        <dbReference type="ChEBI" id="CHEBI:18420"/>
        <label>2</label>
    </ligand>
</feature>
<gene>
    <name evidence="14" type="primary">ddl</name>
    <name evidence="19" type="ORF">H9816_02270</name>
</gene>
<evidence type="ECO:0000256" key="15">
    <source>
        <dbReference type="PIRSR" id="PIRSR039102-1"/>
    </source>
</evidence>
<comment type="subcellular location">
    <subcellularLocation>
        <location evidence="2 14">Cytoplasm</location>
    </subcellularLocation>
</comment>
<evidence type="ECO:0000256" key="14">
    <source>
        <dbReference type="HAMAP-Rule" id="MF_00047"/>
    </source>
</evidence>
<evidence type="ECO:0000256" key="7">
    <source>
        <dbReference type="ARBA" id="ARBA00022723"/>
    </source>
</evidence>
<dbReference type="NCBIfam" id="NF002528">
    <property type="entry name" value="PRK01966.1-4"/>
    <property type="match status" value="1"/>
</dbReference>
<dbReference type="PIRSF" id="PIRSF039102">
    <property type="entry name" value="Ddl/VanB"/>
    <property type="match status" value="1"/>
</dbReference>